<dbReference type="PATRIC" id="fig|54915.3.peg.1080"/>
<feature type="transmembrane region" description="Helical" evidence="1">
    <location>
        <begin position="37"/>
        <end position="56"/>
    </location>
</feature>
<reference evidence="4" key="1">
    <citation type="submission" date="2015-07" db="EMBL/GenBank/DDBJ databases">
        <title>Genome sequencing project for genomic taxonomy and phylogenomics of Bacillus-like bacteria.</title>
        <authorList>
            <person name="Liu B."/>
            <person name="Wang J."/>
            <person name="Zhu Y."/>
            <person name="Liu G."/>
            <person name="Chen Q."/>
            <person name="Chen Z."/>
            <person name="Lan J."/>
            <person name="Che J."/>
            <person name="Ge C."/>
            <person name="Shi H."/>
            <person name="Pan Z."/>
            <person name="Liu X."/>
        </authorList>
    </citation>
    <scope>NUCLEOTIDE SEQUENCE [LARGE SCALE GENOMIC DNA]</scope>
    <source>
        <strain evidence="4">DSM 9887</strain>
    </source>
</reference>
<accession>A0A0K9YUM9</accession>
<gene>
    <name evidence="3" type="ORF">ADS79_10645</name>
    <name evidence="2" type="ORF">BRE01_41820</name>
</gene>
<dbReference type="EMBL" id="LGIQ01000007">
    <property type="protein sequence ID" value="KNB72342.1"/>
    <property type="molecule type" value="Genomic_DNA"/>
</dbReference>
<dbReference type="OrthoDB" id="9808748at2"/>
<protein>
    <recommendedName>
        <fullName evidence="6">Cytochrome c oxidase</fullName>
    </recommendedName>
</protein>
<dbReference type="Proteomes" id="UP000319578">
    <property type="component" value="Unassembled WGS sequence"/>
</dbReference>
<evidence type="ECO:0000256" key="1">
    <source>
        <dbReference type="SAM" id="Phobius"/>
    </source>
</evidence>
<dbReference type="Gene3D" id="1.20.210.10">
    <property type="entry name" value="Cytochrome c oxidase-like, subunit I domain"/>
    <property type="match status" value="1"/>
</dbReference>
<keyword evidence="1" id="KW-0812">Transmembrane</keyword>
<dbReference type="SUPFAM" id="SSF81442">
    <property type="entry name" value="Cytochrome c oxidase subunit I-like"/>
    <property type="match status" value="1"/>
</dbReference>
<proteinExistence type="predicted"/>
<organism evidence="3 4">
    <name type="scientific">Brevibacillus reuszeri</name>
    <dbReference type="NCBI Taxonomy" id="54915"/>
    <lineage>
        <taxon>Bacteria</taxon>
        <taxon>Bacillati</taxon>
        <taxon>Bacillota</taxon>
        <taxon>Bacilli</taxon>
        <taxon>Bacillales</taxon>
        <taxon>Paenibacillaceae</taxon>
        <taxon>Brevibacillus</taxon>
    </lineage>
</organism>
<keyword evidence="1" id="KW-1133">Transmembrane helix</keyword>
<reference evidence="2 5" key="3">
    <citation type="submission" date="2019-06" db="EMBL/GenBank/DDBJ databases">
        <title>Whole genome shotgun sequence of Brevibacillus reuszeri NBRC 15719.</title>
        <authorList>
            <person name="Hosoyama A."/>
            <person name="Uohara A."/>
            <person name="Ohji S."/>
            <person name="Ichikawa N."/>
        </authorList>
    </citation>
    <scope>NUCLEOTIDE SEQUENCE [LARGE SCALE GENOMIC DNA]</scope>
    <source>
        <strain evidence="2 5">NBRC 15719</strain>
    </source>
</reference>
<feature type="transmembrane region" description="Helical" evidence="1">
    <location>
        <begin position="9"/>
        <end position="31"/>
    </location>
</feature>
<reference evidence="3" key="2">
    <citation type="submission" date="2015-07" db="EMBL/GenBank/DDBJ databases">
        <title>MeaNS - Measles Nucleotide Surveillance Program.</title>
        <authorList>
            <person name="Tran T."/>
            <person name="Druce J."/>
        </authorList>
    </citation>
    <scope>NUCLEOTIDE SEQUENCE</scope>
    <source>
        <strain evidence="3">DSM 9887</strain>
    </source>
</reference>
<evidence type="ECO:0000313" key="4">
    <source>
        <dbReference type="Proteomes" id="UP000036834"/>
    </source>
</evidence>
<keyword evidence="5" id="KW-1185">Reference proteome</keyword>
<dbReference type="RefSeq" id="WP_049738391.1">
    <property type="nucleotide sequence ID" value="NZ_BJON01000016.1"/>
</dbReference>
<dbReference type="STRING" id="54915.ADS79_10645"/>
<name>A0A0K9YUM9_9BACL</name>
<comment type="caution">
    <text evidence="3">The sequence shown here is derived from an EMBL/GenBank/DDBJ whole genome shotgun (WGS) entry which is preliminary data.</text>
</comment>
<dbReference type="InterPro" id="IPR036927">
    <property type="entry name" value="Cyt_c_oxase-like_su1_sf"/>
</dbReference>
<dbReference type="Proteomes" id="UP000036834">
    <property type="component" value="Unassembled WGS sequence"/>
</dbReference>
<dbReference type="EMBL" id="BJON01000016">
    <property type="protein sequence ID" value="GED70480.1"/>
    <property type="molecule type" value="Genomic_DNA"/>
</dbReference>
<evidence type="ECO:0000313" key="3">
    <source>
        <dbReference type="EMBL" id="KNB72342.1"/>
    </source>
</evidence>
<feature type="transmembrane region" description="Helical" evidence="1">
    <location>
        <begin position="101"/>
        <end position="121"/>
    </location>
</feature>
<dbReference type="AlphaFoldDB" id="A0A0K9YUM9"/>
<evidence type="ECO:0008006" key="6">
    <source>
        <dbReference type="Google" id="ProtNLM"/>
    </source>
</evidence>
<feature type="transmembrane region" description="Helical" evidence="1">
    <location>
        <begin position="68"/>
        <end position="89"/>
    </location>
</feature>
<evidence type="ECO:0000313" key="5">
    <source>
        <dbReference type="Proteomes" id="UP000319578"/>
    </source>
</evidence>
<evidence type="ECO:0000313" key="2">
    <source>
        <dbReference type="EMBL" id="GED70480.1"/>
    </source>
</evidence>
<sequence>MGVRFLKMAVIYILVGISIGIYMGTTLNFALTSVHAHANLFGWATMALCGFTYLLFPKASNSRLAKWHFWLHGLGLPLMLITLTLMVHGYAPNWIIMLKRIGEAVAGTGILIFAINVFSNVKASDFQNKRNDNVSMEKAGGEHFG</sequence>
<keyword evidence="1" id="KW-0472">Membrane</keyword>